<dbReference type="AlphaFoldDB" id="A0A0W0YLM5"/>
<sequence>MFWNHEKGNPEDTELIHQYYMDIINCVPDIVYWVDIDCNLLGCNNHFVKLLGLNELRDFKGTPYQQMEKLAHWPHDRVESFKLDDMNALFSGNARYGVEEKPVQNKNKKNIYFKANRVPIYDENKKIVGLVVTLTDISATKMQEQNAVPTLIAKVNEITNTGHLPTVLMIEDNVIAQNVEKALLTALNCQVDIAESGDKALQLFGPGKYDLVLMDIGLEDTSGYVVAKQLRNMEKDTDHHVPIIALTGYEADVVKYDCEQYFMEGAITKPLTSEQAEQIIKHYVYHMDIPVNGLKSSV</sequence>
<keyword evidence="1 2" id="KW-0597">Phosphoprotein</keyword>
<dbReference type="CDD" id="cd17546">
    <property type="entry name" value="REC_hyHK_CKI1_RcsC-like"/>
    <property type="match status" value="1"/>
</dbReference>
<dbReference type="InterPro" id="IPR050956">
    <property type="entry name" value="2C_system_His_kinase"/>
</dbReference>
<dbReference type="InterPro" id="IPR000700">
    <property type="entry name" value="PAS-assoc_C"/>
</dbReference>
<dbReference type="PANTHER" id="PTHR43719:SF28">
    <property type="entry name" value="PEROXIDE STRESS-ACTIVATED HISTIDINE KINASE MAK1-RELATED"/>
    <property type="match status" value="1"/>
</dbReference>
<dbReference type="PATRIC" id="fig|1122169.6.peg.2622"/>
<dbReference type="SUPFAM" id="SSF52172">
    <property type="entry name" value="CheY-like"/>
    <property type="match status" value="1"/>
</dbReference>
<evidence type="ECO:0000313" key="5">
    <source>
        <dbReference type="EMBL" id="KTD57723.1"/>
    </source>
</evidence>
<dbReference type="InterPro" id="IPR035965">
    <property type="entry name" value="PAS-like_dom_sf"/>
</dbReference>
<evidence type="ECO:0000256" key="1">
    <source>
        <dbReference type="ARBA" id="ARBA00022553"/>
    </source>
</evidence>
<evidence type="ECO:0000313" key="6">
    <source>
        <dbReference type="Proteomes" id="UP000054600"/>
    </source>
</evidence>
<accession>A0A0W0YLM5</accession>
<dbReference type="PROSITE" id="PS50113">
    <property type="entry name" value="PAC"/>
    <property type="match status" value="1"/>
</dbReference>
<dbReference type="InterPro" id="IPR011006">
    <property type="entry name" value="CheY-like_superfamily"/>
</dbReference>
<dbReference type="STRING" id="1122169.Lsha_2276"/>
<dbReference type="PROSITE" id="PS50110">
    <property type="entry name" value="RESPONSE_REGULATORY"/>
    <property type="match status" value="1"/>
</dbReference>
<dbReference type="Pfam" id="PF00072">
    <property type="entry name" value="Response_reg"/>
    <property type="match status" value="1"/>
</dbReference>
<dbReference type="eggNOG" id="COG0784">
    <property type="taxonomic scope" value="Bacteria"/>
</dbReference>
<dbReference type="InterPro" id="IPR001789">
    <property type="entry name" value="Sig_transdc_resp-reg_receiver"/>
</dbReference>
<dbReference type="OrthoDB" id="9802383at2"/>
<reference evidence="5 6" key="1">
    <citation type="submission" date="2015-11" db="EMBL/GenBank/DDBJ databases">
        <title>Genomic analysis of 38 Legionella species identifies large and diverse effector repertoires.</title>
        <authorList>
            <person name="Burstein D."/>
            <person name="Amaro F."/>
            <person name="Zusman T."/>
            <person name="Lifshitz Z."/>
            <person name="Cohen O."/>
            <person name="Gilbert J.A."/>
            <person name="Pupko T."/>
            <person name="Shuman H.A."/>
            <person name="Segal G."/>
        </authorList>
    </citation>
    <scope>NUCLEOTIDE SEQUENCE [LARGE SCALE GENOMIC DNA]</scope>
    <source>
        <strain evidence="5 6">ATCC 49655</strain>
    </source>
</reference>
<dbReference type="RefSeq" id="WP_018577850.1">
    <property type="nucleotide sequence ID" value="NZ_KB892415.1"/>
</dbReference>
<dbReference type="Gene3D" id="3.30.450.20">
    <property type="entry name" value="PAS domain"/>
    <property type="match status" value="1"/>
</dbReference>
<dbReference type="PANTHER" id="PTHR43719">
    <property type="entry name" value="TWO-COMPONENT HISTIDINE KINASE"/>
    <property type="match status" value="1"/>
</dbReference>
<dbReference type="SMART" id="SM00448">
    <property type="entry name" value="REC"/>
    <property type="match status" value="1"/>
</dbReference>
<dbReference type="CDD" id="cd00130">
    <property type="entry name" value="PAS"/>
    <property type="match status" value="1"/>
</dbReference>
<name>A0A0W0YLM5_9GAMM</name>
<dbReference type="SUPFAM" id="SSF55785">
    <property type="entry name" value="PYP-like sensor domain (PAS domain)"/>
    <property type="match status" value="1"/>
</dbReference>
<feature type="domain" description="PAC" evidence="4">
    <location>
        <begin position="96"/>
        <end position="149"/>
    </location>
</feature>
<dbReference type="EMBL" id="LNYW01000065">
    <property type="protein sequence ID" value="KTD57723.1"/>
    <property type="molecule type" value="Genomic_DNA"/>
</dbReference>
<comment type="caution">
    <text evidence="5">The sequence shown here is derived from an EMBL/GenBank/DDBJ whole genome shotgun (WGS) entry which is preliminary data.</text>
</comment>
<evidence type="ECO:0000259" key="3">
    <source>
        <dbReference type="PROSITE" id="PS50110"/>
    </source>
</evidence>
<dbReference type="GO" id="GO:0000160">
    <property type="term" value="P:phosphorelay signal transduction system"/>
    <property type="evidence" value="ECO:0007669"/>
    <property type="project" value="InterPro"/>
</dbReference>
<keyword evidence="6" id="KW-1185">Reference proteome</keyword>
<dbReference type="Gene3D" id="3.40.50.2300">
    <property type="match status" value="1"/>
</dbReference>
<proteinExistence type="predicted"/>
<organism evidence="5 6">
    <name type="scientific">Legionella shakespearei DSM 23087</name>
    <dbReference type="NCBI Taxonomy" id="1122169"/>
    <lineage>
        <taxon>Bacteria</taxon>
        <taxon>Pseudomonadati</taxon>
        <taxon>Pseudomonadota</taxon>
        <taxon>Gammaproteobacteria</taxon>
        <taxon>Legionellales</taxon>
        <taxon>Legionellaceae</taxon>
        <taxon>Legionella</taxon>
    </lineage>
</organism>
<evidence type="ECO:0000259" key="4">
    <source>
        <dbReference type="PROSITE" id="PS50113"/>
    </source>
</evidence>
<feature type="modified residue" description="4-aspartylphosphate" evidence="2">
    <location>
        <position position="215"/>
    </location>
</feature>
<protein>
    <submittedName>
        <fullName evidence="5">Response regulator</fullName>
    </submittedName>
</protein>
<feature type="domain" description="Response regulatory" evidence="3">
    <location>
        <begin position="166"/>
        <end position="284"/>
    </location>
</feature>
<dbReference type="Pfam" id="PF13426">
    <property type="entry name" value="PAS_9"/>
    <property type="match status" value="1"/>
</dbReference>
<gene>
    <name evidence="5" type="ORF">Lsha_2276</name>
</gene>
<dbReference type="InterPro" id="IPR000014">
    <property type="entry name" value="PAS"/>
</dbReference>
<dbReference type="Proteomes" id="UP000054600">
    <property type="component" value="Unassembled WGS sequence"/>
</dbReference>
<evidence type="ECO:0000256" key="2">
    <source>
        <dbReference type="PROSITE-ProRule" id="PRU00169"/>
    </source>
</evidence>